<evidence type="ECO:0000313" key="4">
    <source>
        <dbReference type="Proteomes" id="UP000608594"/>
    </source>
</evidence>
<dbReference type="InterPro" id="IPR011049">
    <property type="entry name" value="Serralysin-like_metalloprot_C"/>
</dbReference>
<feature type="region of interest" description="Disordered" evidence="1">
    <location>
        <begin position="454"/>
        <end position="496"/>
    </location>
</feature>
<keyword evidence="4" id="KW-1185">Reference proteome</keyword>
<dbReference type="PROSITE" id="PS00330">
    <property type="entry name" value="HEMOLYSIN_CALCIUM"/>
    <property type="match status" value="1"/>
</dbReference>
<dbReference type="SUPFAM" id="SSF49313">
    <property type="entry name" value="Cadherin-like"/>
    <property type="match status" value="1"/>
</dbReference>
<dbReference type="AlphaFoldDB" id="A0A926G5U6"/>
<dbReference type="InterPro" id="IPR002126">
    <property type="entry name" value="Cadherin-like_dom"/>
</dbReference>
<dbReference type="InterPro" id="IPR047971">
    <property type="entry name" value="ExeM-like"/>
</dbReference>
<dbReference type="CDD" id="cd04486">
    <property type="entry name" value="YhcR_OBF_like"/>
    <property type="match status" value="1"/>
</dbReference>
<dbReference type="Gene3D" id="2.60.40.2810">
    <property type="match status" value="1"/>
</dbReference>
<name>A0A926G5U6_9RHOB</name>
<dbReference type="Gene3D" id="2.60.40.60">
    <property type="entry name" value="Cadherins"/>
    <property type="match status" value="1"/>
</dbReference>
<dbReference type="Pfam" id="PF17963">
    <property type="entry name" value="Big_9"/>
    <property type="match status" value="2"/>
</dbReference>
<accession>A0A926G5U6</accession>
<dbReference type="InterPro" id="IPR010221">
    <property type="entry name" value="VCBS_dom"/>
</dbReference>
<dbReference type="InterPro" id="IPR018511">
    <property type="entry name" value="Hemolysin-typ_Ca-bd_CS"/>
</dbReference>
<protein>
    <submittedName>
        <fullName evidence="3">ExeM/NucH family extracellular endonuclease</fullName>
    </submittedName>
</protein>
<dbReference type="InterPro" id="IPR036691">
    <property type="entry name" value="Endo/exonu/phosph_ase_sf"/>
</dbReference>
<gene>
    <name evidence="3" type="ORF">H4P12_06370</name>
</gene>
<dbReference type="NCBIfam" id="NF033681">
    <property type="entry name" value="ExeM_NucH_DNase"/>
    <property type="match status" value="1"/>
</dbReference>
<dbReference type="PANTHER" id="PTHR42834:SF1">
    <property type="entry name" value="ENDONUCLEASE_EXONUCLEASE_PHOSPHATASE FAMILY PROTEIN (AFU_ORTHOLOGUE AFUA_3G09210)"/>
    <property type="match status" value="1"/>
</dbReference>
<dbReference type="NCBIfam" id="TIGR01965">
    <property type="entry name" value="VCBS_repeat"/>
    <property type="match status" value="1"/>
</dbReference>
<dbReference type="EMBL" id="JACOQL010000002">
    <property type="protein sequence ID" value="MBC9246343.1"/>
    <property type="molecule type" value="Genomic_DNA"/>
</dbReference>
<dbReference type="InterPro" id="IPR015919">
    <property type="entry name" value="Cadherin-like_sf"/>
</dbReference>
<keyword evidence="3" id="KW-0378">Hydrolase</keyword>
<dbReference type="Proteomes" id="UP000608594">
    <property type="component" value="Unassembled WGS sequence"/>
</dbReference>
<keyword evidence="3" id="KW-0255">Endonuclease</keyword>
<dbReference type="CDD" id="cd11304">
    <property type="entry name" value="Cadherin_repeat"/>
    <property type="match status" value="1"/>
</dbReference>
<dbReference type="GO" id="GO:0016020">
    <property type="term" value="C:membrane"/>
    <property type="evidence" value="ECO:0007669"/>
    <property type="project" value="InterPro"/>
</dbReference>
<dbReference type="RefSeq" id="WP_187792839.1">
    <property type="nucleotide sequence ID" value="NZ_JACOQL010000002.1"/>
</dbReference>
<organism evidence="3 4">
    <name type="scientific">Paracoccus amoyensis</name>
    <dbReference type="NCBI Taxonomy" id="2760093"/>
    <lineage>
        <taxon>Bacteria</taxon>
        <taxon>Pseudomonadati</taxon>
        <taxon>Pseudomonadota</taxon>
        <taxon>Alphaproteobacteria</taxon>
        <taxon>Rhodobacterales</taxon>
        <taxon>Paracoccaceae</taxon>
        <taxon>Paracoccus</taxon>
    </lineage>
</organism>
<sequence length="1145" mass="118274">MKDFGGRTWFDWDFNWNSPLRLGPLILGNGKSNELKGSPRSEVILGLGGHDTITGAGGDDLILGGGGKDTAIYQGGIDDYDIASKSGPVVTITSRVTNEGTDRLKSVEAIYFAGDDYTLYLDKRNNAVLAGDDAITVAEEGANVISADDLLANDRDFDGDSIAITAVSASAAGATVALVDGNVSYDPGTLFDHLAEGQTATDTFSYTVDDGKGGSDTATVTVTITGNNDAPVLTAETAISVAENEAAIAANLSARDVDGTGLIYTITGGADAALFQIDPETGELRFINAPDYENPADAGGDNIYDITVGVSDPQGATDSADIAITVTDVDEAPAFTARINEFHYDNAGSDTGEFIEVRVTAGGDASAMSVELYNGNNGATYGTLSAADATMTSDGTYDYYVWDLPANGLQNGAPDGMALVNDGGVVEFISYEGAMIATTGTASGMTSTDIGVAETGGDDAGQSLQRDDAGVWSPPAAETRGAANSDDGGGGGEATPALISAIQGSTDASTMIGQRVQVTAVVVHIAANGFYIQEEDADADLDALTSEGIFVYTGSGAAVALGDLVQLSGEVTEYFGLTQLTDVTDMVTVSTGNDLPTAATVQLSPDGYNYESVEGMRVAVTSGTDDPLTVIENFDLDRYGEIVVGAGVQYQPTQIHDAQTQPDEIAELAAQNANNRLIIEDGISAQNPDSFTFIPNNSAGDNGNGYVDAGDTFGNDGATLRLGAQFTAPIEGVMTYQFGDYAVIPTARLSIDEATNSGARQDTPDDVGGDLQVASVNVLNYFTTLTGGTGPDGDLDPRGATTQADLARQTEKLMSVMTGTGAEVFALQEVENNGFGEGSAIATIVGHLNAEAAASGSGANYAFVDPTGSGGFVGDDAIMAGIVYEASAVTLRHADYLEFSEAAAATTYALAKVLDDALPQSTYLADLQRNRPSVAATFEDADGNQFTVVSSHFKSKGDSGLASLATAAQTYLDANGAAAGFTQADIDALTSDANFDLGNGQGYWNAVRAEAASELADWMANSYSGAGVADYLLLGDMNSYAQEDPVQVLREQGLTDLIDAFIGQDQAYSYVFDGQRGTLDQGFASDGLADNVTGATEWHVNADEPDLLGYSSAFKDEGFYNSGPYAASDHDPLIVGMTLGDDPIA</sequence>
<evidence type="ECO:0000259" key="2">
    <source>
        <dbReference type="PROSITE" id="PS50268"/>
    </source>
</evidence>
<keyword evidence="3" id="KW-0540">Nuclease</keyword>
<dbReference type="Gene3D" id="3.60.10.10">
    <property type="entry name" value="Endonuclease/exonuclease/phosphatase"/>
    <property type="match status" value="1"/>
</dbReference>
<dbReference type="PROSITE" id="PS50268">
    <property type="entry name" value="CADHERIN_2"/>
    <property type="match status" value="1"/>
</dbReference>
<dbReference type="SUPFAM" id="SSF51120">
    <property type="entry name" value="beta-Roll"/>
    <property type="match status" value="1"/>
</dbReference>
<dbReference type="Pfam" id="PF00353">
    <property type="entry name" value="HemolysinCabind"/>
    <property type="match status" value="1"/>
</dbReference>
<dbReference type="GO" id="GO:0007156">
    <property type="term" value="P:homophilic cell adhesion via plasma membrane adhesion molecules"/>
    <property type="evidence" value="ECO:0007669"/>
    <property type="project" value="InterPro"/>
</dbReference>
<dbReference type="GO" id="GO:0004519">
    <property type="term" value="F:endonuclease activity"/>
    <property type="evidence" value="ECO:0007669"/>
    <property type="project" value="UniProtKB-KW"/>
</dbReference>
<dbReference type="SUPFAM" id="SSF56219">
    <property type="entry name" value="DNase I-like"/>
    <property type="match status" value="1"/>
</dbReference>
<dbReference type="PANTHER" id="PTHR42834">
    <property type="entry name" value="ENDONUCLEASE/EXONUCLEASE/PHOSPHATASE FAMILY PROTEIN (AFU_ORTHOLOGUE AFUA_3G09210)"/>
    <property type="match status" value="1"/>
</dbReference>
<dbReference type="InterPro" id="IPR001343">
    <property type="entry name" value="Hemolysn_Ca-bd"/>
</dbReference>
<feature type="domain" description="Cadherin" evidence="2">
    <location>
        <begin position="233"/>
        <end position="335"/>
    </location>
</feature>
<evidence type="ECO:0000313" key="3">
    <source>
        <dbReference type="EMBL" id="MBC9246343.1"/>
    </source>
</evidence>
<proteinExistence type="predicted"/>
<evidence type="ECO:0000256" key="1">
    <source>
        <dbReference type="SAM" id="MobiDB-lite"/>
    </source>
</evidence>
<comment type="caution">
    <text evidence="3">The sequence shown here is derived from an EMBL/GenBank/DDBJ whole genome shotgun (WGS) entry which is preliminary data.</text>
</comment>
<reference evidence="3" key="1">
    <citation type="submission" date="2020-08" db="EMBL/GenBank/DDBJ databases">
        <title>Paracoccus amoyensis sp. nov., isolated from the surface seawater at coast of Xiamen, Fujian.</title>
        <authorList>
            <person name="Lyu L."/>
        </authorList>
    </citation>
    <scope>NUCLEOTIDE SEQUENCE</scope>
    <source>
        <strain evidence="3">11-3</strain>
    </source>
</reference>
<dbReference type="GO" id="GO:0005509">
    <property type="term" value="F:calcium ion binding"/>
    <property type="evidence" value="ECO:0007669"/>
    <property type="project" value="InterPro"/>
</dbReference>
<dbReference type="SMART" id="SM00112">
    <property type="entry name" value="CA"/>
    <property type="match status" value="1"/>
</dbReference>